<comment type="caution">
    <text evidence="2">The sequence shown here is derived from an EMBL/GenBank/DDBJ whole genome shotgun (WGS) entry which is preliminary data.</text>
</comment>
<dbReference type="SUPFAM" id="SSF54593">
    <property type="entry name" value="Glyoxalase/Bleomycin resistance protein/Dihydroxybiphenyl dioxygenase"/>
    <property type="match status" value="2"/>
</dbReference>
<dbReference type="Proteomes" id="UP000567795">
    <property type="component" value="Unassembled WGS sequence"/>
</dbReference>
<dbReference type="InterPro" id="IPR052164">
    <property type="entry name" value="Anthracycline_SecMetBiosynth"/>
</dbReference>
<proteinExistence type="predicted"/>
<dbReference type="AlphaFoldDB" id="A0A852ZPE3"/>
<evidence type="ECO:0000259" key="1">
    <source>
        <dbReference type="PROSITE" id="PS51819"/>
    </source>
</evidence>
<reference evidence="2 3" key="1">
    <citation type="submission" date="2020-07" db="EMBL/GenBank/DDBJ databases">
        <title>Sequencing the genomes of 1000 actinobacteria strains.</title>
        <authorList>
            <person name="Klenk H.-P."/>
        </authorList>
    </citation>
    <scope>NUCLEOTIDE SEQUENCE [LARGE SCALE GENOMIC DNA]</scope>
    <source>
        <strain evidence="2 3">DSM 42178</strain>
    </source>
</reference>
<dbReference type="CDD" id="cd07247">
    <property type="entry name" value="SgaA_N_like"/>
    <property type="match status" value="2"/>
</dbReference>
<dbReference type="InterPro" id="IPR041581">
    <property type="entry name" value="Glyoxalase_6"/>
</dbReference>
<dbReference type="PANTHER" id="PTHR33993">
    <property type="entry name" value="GLYOXALASE-RELATED"/>
    <property type="match status" value="1"/>
</dbReference>
<sequence>MSQAPPPRQQGTPCWVSLSTREPDAAEAFYGGLFGWTFAPGPKEVGDYRVALRDGKRVAGLAAVTGARRVPVVWTTYLAADSADEIAERIRECGGTVAVGPLDAGPHARTVLAADPQGSMLGVWEAHRMIGADVLGEPGSVVWSELVTRKTSDVLWFYERVFDLHAEPVPEEADHVHLVPPGGDTPVAGVHGSAEDFPDDGAPFWMVHFGTADTDASVHRAVELGGRVRTAPHDTPYGRRATVVDPAGVPFALIAR</sequence>
<organism evidence="2 3">
    <name type="scientific">Allostreptomyces psammosilenae</name>
    <dbReference type="NCBI Taxonomy" id="1892865"/>
    <lineage>
        <taxon>Bacteria</taxon>
        <taxon>Bacillati</taxon>
        <taxon>Actinomycetota</taxon>
        <taxon>Actinomycetes</taxon>
        <taxon>Kitasatosporales</taxon>
        <taxon>Streptomycetaceae</taxon>
        <taxon>Allostreptomyces</taxon>
    </lineage>
</organism>
<accession>A0A852ZPE3</accession>
<dbReference type="Gene3D" id="3.10.180.10">
    <property type="entry name" value="2,3-Dihydroxybiphenyl 1,2-Dioxygenase, domain 1"/>
    <property type="match status" value="2"/>
</dbReference>
<evidence type="ECO:0000313" key="2">
    <source>
        <dbReference type="EMBL" id="NYI03130.1"/>
    </source>
</evidence>
<feature type="domain" description="VOC" evidence="1">
    <location>
        <begin position="140"/>
        <end position="256"/>
    </location>
</feature>
<evidence type="ECO:0000313" key="3">
    <source>
        <dbReference type="Proteomes" id="UP000567795"/>
    </source>
</evidence>
<dbReference type="Pfam" id="PF18029">
    <property type="entry name" value="Glyoxalase_6"/>
    <property type="match status" value="1"/>
</dbReference>
<gene>
    <name evidence="2" type="ORF">FHU37_000073</name>
</gene>
<dbReference type="RefSeq" id="WP_179812238.1">
    <property type="nucleotide sequence ID" value="NZ_JACBZD010000001.1"/>
</dbReference>
<dbReference type="InterPro" id="IPR029068">
    <property type="entry name" value="Glyas_Bleomycin-R_OHBP_Dase"/>
</dbReference>
<dbReference type="PROSITE" id="PS51819">
    <property type="entry name" value="VOC"/>
    <property type="match status" value="2"/>
</dbReference>
<dbReference type="EMBL" id="JACBZD010000001">
    <property type="protein sequence ID" value="NYI03130.1"/>
    <property type="molecule type" value="Genomic_DNA"/>
</dbReference>
<dbReference type="InterPro" id="IPR037523">
    <property type="entry name" value="VOC_core"/>
</dbReference>
<name>A0A852ZPE3_9ACTN</name>
<keyword evidence="3" id="KW-1185">Reference proteome</keyword>
<dbReference type="PANTHER" id="PTHR33993:SF10">
    <property type="entry name" value="CONSERVED PROTEIN"/>
    <property type="match status" value="1"/>
</dbReference>
<protein>
    <recommendedName>
        <fullName evidence="1">VOC domain-containing protein</fullName>
    </recommendedName>
</protein>
<feature type="domain" description="VOC" evidence="1">
    <location>
        <begin position="12"/>
        <end position="126"/>
    </location>
</feature>